<keyword evidence="1" id="KW-0378">Hydrolase</keyword>
<proteinExistence type="predicted"/>
<comment type="caution">
    <text evidence="1">The sequence shown here is derived from an EMBL/GenBank/DDBJ whole genome shotgun (WGS) entry which is preliminary data.</text>
</comment>
<reference evidence="1 2" key="1">
    <citation type="submission" date="2020-05" db="EMBL/GenBank/DDBJ databases">
        <title>Identification and distribution of gene clusters putatively required for synthesis of sphingolipid metabolism inhibitors in phylogenetically diverse species of the filamentous fungus Fusarium.</title>
        <authorList>
            <person name="Kim H.-S."/>
            <person name="Busman M."/>
            <person name="Brown D.W."/>
            <person name="Divon H."/>
            <person name="Uhlig S."/>
            <person name="Proctor R.H."/>
        </authorList>
    </citation>
    <scope>NUCLEOTIDE SEQUENCE [LARGE SCALE GENOMIC DNA]</scope>
    <source>
        <strain evidence="1 2">NRRL 53147</strain>
    </source>
</reference>
<dbReference type="AlphaFoldDB" id="A0A8H5IJB7"/>
<keyword evidence="1" id="KW-0347">Helicase</keyword>
<keyword evidence="1" id="KW-0547">Nucleotide-binding</keyword>
<protein>
    <submittedName>
        <fullName evidence="1">Atp-dependent dna helicase</fullName>
    </submittedName>
</protein>
<name>A0A8H5IJB7_9HYPO</name>
<dbReference type="Proteomes" id="UP000522262">
    <property type="component" value="Unassembled WGS sequence"/>
</dbReference>
<organism evidence="1 2">
    <name type="scientific">Fusarium mexicanum</name>
    <dbReference type="NCBI Taxonomy" id="751941"/>
    <lineage>
        <taxon>Eukaryota</taxon>
        <taxon>Fungi</taxon>
        <taxon>Dikarya</taxon>
        <taxon>Ascomycota</taxon>
        <taxon>Pezizomycotina</taxon>
        <taxon>Sordariomycetes</taxon>
        <taxon>Hypocreomycetidae</taxon>
        <taxon>Hypocreales</taxon>
        <taxon>Nectriaceae</taxon>
        <taxon>Fusarium</taxon>
        <taxon>Fusarium fujikuroi species complex</taxon>
    </lineage>
</organism>
<keyword evidence="2" id="KW-1185">Reference proteome</keyword>
<dbReference type="EMBL" id="JAAOAM010000231">
    <property type="protein sequence ID" value="KAF5537614.1"/>
    <property type="molecule type" value="Genomic_DNA"/>
</dbReference>
<sequence length="370" mass="42574">MGQLLSLLAQAPRREIPLIDLILSISSPTEHCIPWDSYVESEENQVLLGKVRKKYLELSEGWDIGIHALSEISYFKISLDSRALLFAPATINLMASRMARLRKVEWTLDDAEKLDPNIRIAQRTAFARTLTSLPSSIEEFRLEYIREPPRDRTFRPASILPPDARGDILSQELRQLSQRLGLREFLVQASVDTTILWPSSQDMECKPTWPTLELLRVEINDVLPSGEWVEIRDPEDSNDELAEDTDEDERLEIEVPGEERGRRFNPIFNPVHFDQFALAVARAASQMPKIEEMYLAYQGYAPMSIGFVTRDCFTWERKRKPHLEFCGDTASIMHPSTETMEAWRGTKAQHNLEWNVHFADNGSQYHIGDF</sequence>
<dbReference type="GO" id="GO:0004386">
    <property type="term" value="F:helicase activity"/>
    <property type="evidence" value="ECO:0007669"/>
    <property type="project" value="UniProtKB-KW"/>
</dbReference>
<gene>
    <name evidence="1" type="ORF">FMEXI_9821</name>
</gene>
<keyword evidence="1" id="KW-0067">ATP-binding</keyword>
<accession>A0A8H5IJB7</accession>
<evidence type="ECO:0000313" key="1">
    <source>
        <dbReference type="EMBL" id="KAF5537614.1"/>
    </source>
</evidence>
<evidence type="ECO:0000313" key="2">
    <source>
        <dbReference type="Proteomes" id="UP000522262"/>
    </source>
</evidence>